<dbReference type="Proteomes" id="UP000033423">
    <property type="component" value="Unassembled WGS sequence"/>
</dbReference>
<accession>A0A0F3GK87</accession>
<sequence>MNQKAIESKLEGLNIVDVEVKNDVYLLYNLIEYLSSTNRELQVENQRLRNEINRLKGEQEKPDIKPKNNGNKKGNNDISFEKERNNDKKNEKNKKNRESKVETIKTNRTEVCCVGAYRAEAGAEVVKVLVCNNAPHKLITENLGLCLLHEDRSYNKLMPIISDIIRSKTEGLSPG</sequence>
<feature type="compositionally biased region" description="Basic and acidic residues" evidence="1">
    <location>
        <begin position="79"/>
        <end position="90"/>
    </location>
</feature>
<feature type="compositionally biased region" description="Low complexity" evidence="1">
    <location>
        <begin position="67"/>
        <end position="78"/>
    </location>
</feature>
<feature type="compositionally biased region" description="Basic and acidic residues" evidence="1">
    <location>
        <begin position="52"/>
        <end position="66"/>
    </location>
</feature>
<reference evidence="2 3" key="1">
    <citation type="submission" date="2015-02" db="EMBL/GenBank/DDBJ databases">
        <title>Single-cell genomics of uncultivated deep-branching MTB reveals a conserved set of magnetosome genes.</title>
        <authorList>
            <person name="Kolinko S."/>
            <person name="Richter M."/>
            <person name="Glockner F.O."/>
            <person name="Brachmann A."/>
            <person name="Schuler D."/>
        </authorList>
    </citation>
    <scope>NUCLEOTIDE SEQUENCE [LARGE SCALE GENOMIC DNA]</scope>
    <source>
        <strain evidence="2">TM-1</strain>
    </source>
</reference>
<name>A0A0F3GK87_9BACT</name>
<feature type="region of interest" description="Disordered" evidence="1">
    <location>
        <begin position="52"/>
        <end position="101"/>
    </location>
</feature>
<comment type="caution">
    <text evidence="2">The sequence shown here is derived from an EMBL/GenBank/DDBJ whole genome shotgun (WGS) entry which is preliminary data.</text>
</comment>
<evidence type="ECO:0000313" key="3">
    <source>
        <dbReference type="Proteomes" id="UP000033423"/>
    </source>
</evidence>
<evidence type="ECO:0000313" key="2">
    <source>
        <dbReference type="EMBL" id="KJU82291.1"/>
    </source>
</evidence>
<organism evidence="2 3">
    <name type="scientific">Candidatus Magnetobacterium bavaricum</name>
    <dbReference type="NCBI Taxonomy" id="29290"/>
    <lineage>
        <taxon>Bacteria</taxon>
        <taxon>Pseudomonadati</taxon>
        <taxon>Nitrospirota</taxon>
        <taxon>Thermodesulfovibrionia</taxon>
        <taxon>Thermodesulfovibrionales</taxon>
        <taxon>Candidatus Magnetobacteriaceae</taxon>
        <taxon>Candidatus Magnetobacterium</taxon>
    </lineage>
</organism>
<gene>
    <name evidence="2" type="ORF">MBAV_005508</name>
</gene>
<keyword evidence="3" id="KW-1185">Reference proteome</keyword>
<evidence type="ECO:0000256" key="1">
    <source>
        <dbReference type="SAM" id="MobiDB-lite"/>
    </source>
</evidence>
<protein>
    <submittedName>
        <fullName evidence="2">Uncharacterized protein</fullName>
    </submittedName>
</protein>
<dbReference type="AlphaFoldDB" id="A0A0F3GK87"/>
<dbReference type="EMBL" id="LACI01002373">
    <property type="protein sequence ID" value="KJU82291.1"/>
    <property type="molecule type" value="Genomic_DNA"/>
</dbReference>
<proteinExistence type="predicted"/>